<comment type="caution">
    <text evidence="2">The sequence shown here is derived from an EMBL/GenBank/DDBJ whole genome shotgun (WGS) entry which is preliminary data.</text>
</comment>
<dbReference type="OrthoDB" id="4129522at2"/>
<feature type="region of interest" description="Disordered" evidence="1">
    <location>
        <begin position="126"/>
        <end position="158"/>
    </location>
</feature>
<reference evidence="2 3" key="1">
    <citation type="submission" date="2020-08" db="EMBL/GenBank/DDBJ databases">
        <title>Whole-Genome Sequence of French Clinical Streptomyces mexicanus Strain Q0842.</title>
        <authorList>
            <person name="Boxberger M."/>
            <person name="La Scola B."/>
        </authorList>
    </citation>
    <scope>NUCLEOTIDE SEQUENCE [LARGE SCALE GENOMIC DNA]</scope>
    <source>
        <strain evidence="2 3">Marseille-Q0842</strain>
    </source>
</reference>
<protein>
    <recommendedName>
        <fullName evidence="4">Cysteine dioxygenase</fullName>
    </recommendedName>
</protein>
<dbReference type="Proteomes" id="UP000517694">
    <property type="component" value="Unassembled WGS sequence"/>
</dbReference>
<accession>A0A7X1I6M8</accession>
<dbReference type="EMBL" id="JACMHY010000021">
    <property type="protein sequence ID" value="MBC2869762.1"/>
    <property type="molecule type" value="Genomic_DNA"/>
</dbReference>
<sequence>MGGRQVSAARRLLAEVLDGPLSEAERVAAARSVVVRLGSAERLSELVAELAAGEGDPAGNARLSYRHVLGFDKLLLLRDGSRHMLRAHVWHPGAGGAGAEDIHNHRCALASYVVRGRLAMELYAHEPGEADGPGRAREPGEAQEPGEAHAPRGGGIPAARYQESLAPGRTADWRLEPVGPARLRLAHAGRYAAGSDYALPAHTLHRAWCDTDAPTVTLFLETGGERRRHTDVFTAAGPRPRTVPKVPLGVPEYLAALGSLAELLRDA</sequence>
<dbReference type="AlphaFoldDB" id="A0A7X1I6M8"/>
<feature type="compositionally biased region" description="Basic and acidic residues" evidence="1">
    <location>
        <begin position="126"/>
        <end position="150"/>
    </location>
</feature>
<gene>
    <name evidence="2" type="ORF">H1R13_33870</name>
</gene>
<evidence type="ECO:0008006" key="4">
    <source>
        <dbReference type="Google" id="ProtNLM"/>
    </source>
</evidence>
<keyword evidence="3" id="KW-1185">Reference proteome</keyword>
<evidence type="ECO:0000256" key="1">
    <source>
        <dbReference type="SAM" id="MobiDB-lite"/>
    </source>
</evidence>
<dbReference type="SUPFAM" id="SSF51182">
    <property type="entry name" value="RmlC-like cupins"/>
    <property type="match status" value="1"/>
</dbReference>
<organism evidence="2 3">
    <name type="scientific">Streptomyces mexicanus</name>
    <dbReference type="NCBI Taxonomy" id="178566"/>
    <lineage>
        <taxon>Bacteria</taxon>
        <taxon>Bacillati</taxon>
        <taxon>Actinomycetota</taxon>
        <taxon>Actinomycetes</taxon>
        <taxon>Kitasatosporales</taxon>
        <taxon>Streptomycetaceae</taxon>
        <taxon>Streptomyces</taxon>
    </lineage>
</organism>
<dbReference type="InterPro" id="IPR011051">
    <property type="entry name" value="RmlC_Cupin_sf"/>
</dbReference>
<dbReference type="RefSeq" id="WP_159674688.1">
    <property type="nucleotide sequence ID" value="NZ_JACMHY010000021.1"/>
</dbReference>
<proteinExistence type="predicted"/>
<evidence type="ECO:0000313" key="2">
    <source>
        <dbReference type="EMBL" id="MBC2869762.1"/>
    </source>
</evidence>
<evidence type="ECO:0000313" key="3">
    <source>
        <dbReference type="Proteomes" id="UP000517694"/>
    </source>
</evidence>
<name>A0A7X1I6M8_9ACTN</name>